<comment type="caution">
    <text evidence="3">The sequence shown here is derived from an EMBL/GenBank/DDBJ whole genome shotgun (WGS) entry which is preliminary data.</text>
</comment>
<reference evidence="3 4" key="1">
    <citation type="journal article" date="2019" name="Sci. Rep.">
        <title>Colletotrichum shisoi sp. nov., an anthracnose pathogen of Perilla frutescens in Japan: molecular phylogenetic, morphological and genomic evidence.</title>
        <authorList>
            <person name="Gan P."/>
            <person name="Tsushima A."/>
            <person name="Hiroyama R."/>
            <person name="Narusaka M."/>
            <person name="Takano Y."/>
            <person name="Narusaka Y."/>
            <person name="Kawaradani M."/>
            <person name="Damm U."/>
            <person name="Shirasu K."/>
        </authorList>
    </citation>
    <scope>NUCLEOTIDE SEQUENCE [LARGE SCALE GENOMIC DNA]</scope>
    <source>
        <strain evidence="3 4">PG-2018a</strain>
    </source>
</reference>
<dbReference type="Proteomes" id="UP000326340">
    <property type="component" value="Unassembled WGS sequence"/>
</dbReference>
<sequence>MLSSLQWSAWGPQYWALSGSIVSFAAMVVLLARFDDRPIFAWQGIITLNAVISILSVAMKAAVAFVISECLAQWKWVLFTREDRPLIDFDRIDSATRGPLGSLRILLGTKGAFVVKLGAVLTLLAVALDPLAQQIIQVREIVVYTQTNRNGGNGLSALNSGTESYSMGSAIRNQRPLLNSTLSEWSVTTGLPLSMQGAILNGISKPPSEVEQEALVQCPTSNCTWNQFSTVGICHRCNDVSSELRPVQDFGQVVVALANTTYANAKIPSTAFTLPNGHFIANIDGCPPYNGRYADCENKQSFGVYSDSIYTDIDTLVWSMSIIHPDMEALNKSVGFTPGESDGGSKAGLTLWPDVPLKAT</sequence>
<keyword evidence="2" id="KW-0812">Transmembrane</keyword>
<proteinExistence type="predicted"/>
<feature type="non-terminal residue" evidence="3">
    <location>
        <position position="360"/>
    </location>
</feature>
<dbReference type="PANTHER" id="PTHR35394">
    <property type="entry name" value="DUF3176 DOMAIN-CONTAINING PROTEIN"/>
    <property type="match status" value="1"/>
</dbReference>
<evidence type="ECO:0000313" key="3">
    <source>
        <dbReference type="EMBL" id="TQN66812.1"/>
    </source>
</evidence>
<dbReference type="Pfam" id="PF11374">
    <property type="entry name" value="DUF3176"/>
    <property type="match status" value="1"/>
</dbReference>
<gene>
    <name evidence="3" type="ORF">CSHISOI_08636</name>
</gene>
<dbReference type="AlphaFoldDB" id="A0A5Q4BIM8"/>
<dbReference type="OrthoDB" id="5376804at2759"/>
<evidence type="ECO:0000313" key="4">
    <source>
        <dbReference type="Proteomes" id="UP000326340"/>
    </source>
</evidence>
<feature type="transmembrane region" description="Helical" evidence="2">
    <location>
        <begin position="44"/>
        <end position="67"/>
    </location>
</feature>
<evidence type="ECO:0000256" key="1">
    <source>
        <dbReference type="SAM" id="MobiDB-lite"/>
    </source>
</evidence>
<dbReference type="InterPro" id="IPR021514">
    <property type="entry name" value="DUF3176"/>
</dbReference>
<protein>
    <submittedName>
        <fullName evidence="3">Uncharacterized protein</fullName>
    </submittedName>
</protein>
<keyword evidence="2" id="KW-0472">Membrane</keyword>
<name>A0A5Q4BIM8_9PEZI</name>
<accession>A0A5Q4BIM8</accession>
<dbReference type="EMBL" id="PUHP01001094">
    <property type="protein sequence ID" value="TQN66812.1"/>
    <property type="molecule type" value="Genomic_DNA"/>
</dbReference>
<organism evidence="3 4">
    <name type="scientific">Colletotrichum shisoi</name>
    <dbReference type="NCBI Taxonomy" id="2078593"/>
    <lineage>
        <taxon>Eukaryota</taxon>
        <taxon>Fungi</taxon>
        <taxon>Dikarya</taxon>
        <taxon>Ascomycota</taxon>
        <taxon>Pezizomycotina</taxon>
        <taxon>Sordariomycetes</taxon>
        <taxon>Hypocreomycetidae</taxon>
        <taxon>Glomerellales</taxon>
        <taxon>Glomerellaceae</taxon>
        <taxon>Colletotrichum</taxon>
        <taxon>Colletotrichum destructivum species complex</taxon>
    </lineage>
</organism>
<evidence type="ECO:0000256" key="2">
    <source>
        <dbReference type="SAM" id="Phobius"/>
    </source>
</evidence>
<dbReference type="PANTHER" id="PTHR35394:SF5">
    <property type="entry name" value="DUF3176 DOMAIN-CONTAINING PROTEIN"/>
    <property type="match status" value="1"/>
</dbReference>
<keyword evidence="2" id="KW-1133">Transmembrane helix</keyword>
<keyword evidence="4" id="KW-1185">Reference proteome</keyword>
<feature type="transmembrane region" description="Helical" evidence="2">
    <location>
        <begin position="12"/>
        <end position="32"/>
    </location>
</feature>
<feature type="region of interest" description="Disordered" evidence="1">
    <location>
        <begin position="341"/>
        <end position="360"/>
    </location>
</feature>